<keyword evidence="4" id="KW-0349">Heme</keyword>
<dbReference type="GO" id="GO:0005506">
    <property type="term" value="F:iron ion binding"/>
    <property type="evidence" value="ECO:0007669"/>
    <property type="project" value="InterPro"/>
</dbReference>
<dbReference type="AlphaFoldDB" id="B8M6V5"/>
<evidence type="ECO:0000313" key="14">
    <source>
        <dbReference type="Proteomes" id="UP000001745"/>
    </source>
</evidence>
<dbReference type="InParanoid" id="B8M6V5"/>
<dbReference type="SUPFAM" id="SSF48264">
    <property type="entry name" value="Cytochrome P450"/>
    <property type="match status" value="1"/>
</dbReference>
<dbReference type="InterPro" id="IPR001128">
    <property type="entry name" value="Cyt_P450"/>
</dbReference>
<comment type="similarity">
    <text evidence="3">Belongs to the cytochrome P450 family.</text>
</comment>
<evidence type="ECO:0000256" key="11">
    <source>
        <dbReference type="ARBA" id="ARBA00023136"/>
    </source>
</evidence>
<dbReference type="PRINTS" id="PR00385">
    <property type="entry name" value="P450"/>
</dbReference>
<name>B8M6V5_TALSN</name>
<dbReference type="OrthoDB" id="6692864at2759"/>
<proteinExistence type="inferred from homology"/>
<dbReference type="HOGENOM" id="CLU_001570_14_10_1"/>
<keyword evidence="7 12" id="KW-1133">Transmembrane helix</keyword>
<evidence type="ECO:0000256" key="8">
    <source>
        <dbReference type="ARBA" id="ARBA00023002"/>
    </source>
</evidence>
<evidence type="ECO:0000256" key="9">
    <source>
        <dbReference type="ARBA" id="ARBA00023004"/>
    </source>
</evidence>
<evidence type="ECO:0000256" key="2">
    <source>
        <dbReference type="ARBA" id="ARBA00004370"/>
    </source>
</evidence>
<evidence type="ECO:0000313" key="13">
    <source>
        <dbReference type="EMBL" id="EED20175.1"/>
    </source>
</evidence>
<evidence type="ECO:0000256" key="3">
    <source>
        <dbReference type="ARBA" id="ARBA00010617"/>
    </source>
</evidence>
<dbReference type="Gene3D" id="1.10.630.10">
    <property type="entry name" value="Cytochrome P450"/>
    <property type="match status" value="1"/>
</dbReference>
<keyword evidence="8" id="KW-0560">Oxidoreductase</keyword>
<keyword evidence="11 12" id="KW-0472">Membrane</keyword>
<sequence length="485" mass="55084">MIFLRILAAAISGALAFITYFHHGEHHLHGARYFMQFLVICSISTAYLTWIQGHNLSESLQATFRIATSFLTGLCTTCILYRLSPIHPLHKFPGPPNARISTLWLFFQVLKRKQAHLTLLAAHKEYGPIVRIGSNHLSIVHPRAVEKIHLTCRKAPFYDLNKPITSIQTARDKALHDQRRRLWSMAFTETRLRDYETSIKKIHKHLLARIDRDSKDKDGRPNRPINATRLINHYAFDVMGEVAYGTHFDMLATGNNHQAIDLLNEAMAMIGFMLPIWLIRVAVAIPGLTRKWWQFVAYCFEQMEICRSSKTNLPFIASSLLGPCKDRDPTPDEKLVLQGEAQLLVVAGSDTTSAALTCALYELVLHPQITTQLREAISASLQPGDTEVSACNVQNLDILNGIINETLRLYPPIPTTLWRLTPADGIWIDEETYIPGNVVVSTPHYVLGRSNNIYERPYDFIPERWYSKPKMVKYAKAFAPFTIGK</sequence>
<evidence type="ECO:0000256" key="6">
    <source>
        <dbReference type="ARBA" id="ARBA00022723"/>
    </source>
</evidence>
<dbReference type="GO" id="GO:0020037">
    <property type="term" value="F:heme binding"/>
    <property type="evidence" value="ECO:0007669"/>
    <property type="project" value="InterPro"/>
</dbReference>
<dbReference type="PhylomeDB" id="B8M6V5"/>
<keyword evidence="9" id="KW-0408">Iron</keyword>
<keyword evidence="10" id="KW-0503">Monooxygenase</keyword>
<keyword evidence="5 12" id="KW-0812">Transmembrane</keyword>
<dbReference type="GO" id="GO:0004497">
    <property type="term" value="F:monooxygenase activity"/>
    <property type="evidence" value="ECO:0007669"/>
    <property type="project" value="UniProtKB-KW"/>
</dbReference>
<feature type="transmembrane region" description="Helical" evidence="12">
    <location>
        <begin position="62"/>
        <end position="83"/>
    </location>
</feature>
<protein>
    <submittedName>
        <fullName evidence="13">Cytochrome P450, putative</fullName>
    </submittedName>
</protein>
<keyword evidence="14" id="KW-1185">Reference proteome</keyword>
<dbReference type="InterPro" id="IPR050121">
    <property type="entry name" value="Cytochrome_P450_monoxygenase"/>
</dbReference>
<evidence type="ECO:0000256" key="1">
    <source>
        <dbReference type="ARBA" id="ARBA00001971"/>
    </source>
</evidence>
<dbReference type="RefSeq" id="XP_002480609.1">
    <property type="nucleotide sequence ID" value="XM_002480564.1"/>
</dbReference>
<dbReference type="PANTHER" id="PTHR24305">
    <property type="entry name" value="CYTOCHROME P450"/>
    <property type="match status" value="1"/>
</dbReference>
<dbReference type="GeneID" id="8097831"/>
<evidence type="ECO:0000256" key="5">
    <source>
        <dbReference type="ARBA" id="ARBA00022692"/>
    </source>
</evidence>
<feature type="transmembrane region" description="Helical" evidence="12">
    <location>
        <begin position="32"/>
        <end position="50"/>
    </location>
</feature>
<evidence type="ECO:0000256" key="12">
    <source>
        <dbReference type="SAM" id="Phobius"/>
    </source>
</evidence>
<dbReference type="PANTHER" id="PTHR24305:SF112">
    <property type="entry name" value="L-ORNITHINE-N5-MONOOXYGENASE (EUROFUNG)"/>
    <property type="match status" value="1"/>
</dbReference>
<evidence type="ECO:0000256" key="10">
    <source>
        <dbReference type="ARBA" id="ARBA00023033"/>
    </source>
</evidence>
<dbReference type="InterPro" id="IPR036396">
    <property type="entry name" value="Cyt_P450_sf"/>
</dbReference>
<reference evidence="14" key="1">
    <citation type="journal article" date="2015" name="Genome Announc.">
        <title>Genome sequence of the AIDS-associated pathogen Penicillium marneffei (ATCC18224) and its near taxonomic relative Talaromyces stipitatus (ATCC10500).</title>
        <authorList>
            <person name="Nierman W.C."/>
            <person name="Fedorova-Abrams N.D."/>
            <person name="Andrianopoulos A."/>
        </authorList>
    </citation>
    <scope>NUCLEOTIDE SEQUENCE [LARGE SCALE GENOMIC DNA]</scope>
    <source>
        <strain evidence="14">ATCC 10500 / CBS 375.48 / QM 6759 / NRRL 1006</strain>
    </source>
</reference>
<dbReference type="STRING" id="441959.B8M6V5"/>
<comment type="cofactor">
    <cofactor evidence="1">
        <name>heme</name>
        <dbReference type="ChEBI" id="CHEBI:30413"/>
    </cofactor>
</comment>
<accession>B8M6V5</accession>
<evidence type="ECO:0000256" key="4">
    <source>
        <dbReference type="ARBA" id="ARBA00022617"/>
    </source>
</evidence>
<dbReference type="CDD" id="cd11061">
    <property type="entry name" value="CYP67-like"/>
    <property type="match status" value="1"/>
</dbReference>
<dbReference type="PRINTS" id="PR00463">
    <property type="entry name" value="EP450I"/>
</dbReference>
<gene>
    <name evidence="13" type="ORF">TSTA_034150</name>
</gene>
<dbReference type="Proteomes" id="UP000001745">
    <property type="component" value="Unassembled WGS sequence"/>
</dbReference>
<dbReference type="GO" id="GO:0016705">
    <property type="term" value="F:oxidoreductase activity, acting on paired donors, with incorporation or reduction of molecular oxygen"/>
    <property type="evidence" value="ECO:0007669"/>
    <property type="project" value="InterPro"/>
</dbReference>
<dbReference type="EMBL" id="EQ962654">
    <property type="protein sequence ID" value="EED20175.1"/>
    <property type="molecule type" value="Genomic_DNA"/>
</dbReference>
<organism evidence="13 14">
    <name type="scientific">Talaromyces stipitatus (strain ATCC 10500 / CBS 375.48 / QM 6759 / NRRL 1006)</name>
    <name type="common">Penicillium stipitatum</name>
    <dbReference type="NCBI Taxonomy" id="441959"/>
    <lineage>
        <taxon>Eukaryota</taxon>
        <taxon>Fungi</taxon>
        <taxon>Dikarya</taxon>
        <taxon>Ascomycota</taxon>
        <taxon>Pezizomycotina</taxon>
        <taxon>Eurotiomycetes</taxon>
        <taxon>Eurotiomycetidae</taxon>
        <taxon>Eurotiales</taxon>
        <taxon>Trichocomaceae</taxon>
        <taxon>Talaromyces</taxon>
        <taxon>Talaromyces sect. Talaromyces</taxon>
    </lineage>
</organism>
<dbReference type="GO" id="GO:0016020">
    <property type="term" value="C:membrane"/>
    <property type="evidence" value="ECO:0007669"/>
    <property type="project" value="UniProtKB-SubCell"/>
</dbReference>
<keyword evidence="6" id="KW-0479">Metal-binding</keyword>
<dbReference type="OMA" id="YCTEEMR"/>
<dbReference type="eggNOG" id="KOG0158">
    <property type="taxonomic scope" value="Eukaryota"/>
</dbReference>
<dbReference type="Pfam" id="PF00067">
    <property type="entry name" value="p450"/>
    <property type="match status" value="1"/>
</dbReference>
<dbReference type="VEuPathDB" id="FungiDB:TSTA_034150"/>
<comment type="subcellular location">
    <subcellularLocation>
        <location evidence="2">Membrane</location>
    </subcellularLocation>
</comment>
<dbReference type="InterPro" id="IPR002401">
    <property type="entry name" value="Cyt_P450_E_grp-I"/>
</dbReference>
<evidence type="ECO:0000256" key="7">
    <source>
        <dbReference type="ARBA" id="ARBA00022989"/>
    </source>
</evidence>